<dbReference type="PANTHER" id="PTHR30217:SF12">
    <property type="entry name" value="U32 FAMILY PEPTIDASE"/>
    <property type="match status" value="1"/>
</dbReference>
<reference evidence="1 2" key="1">
    <citation type="submission" date="2016-01" db="EMBL/GenBank/DDBJ databases">
        <title>Characterization of the Clostridium difficile lineages that are prevalent in Hong Kong and China.</title>
        <authorList>
            <person name="Kwok J.S.-L."/>
            <person name="Lam W.-Y."/>
            <person name="Ip M."/>
            <person name="Chan T.-F."/>
            <person name="Hawkey P.M."/>
            <person name="Tsui S.K.-W."/>
        </authorList>
    </citation>
    <scope>NUCLEOTIDE SEQUENCE [LARGE SCALE GENOMIC DNA]</scope>
    <source>
        <strain evidence="1 2">300064</strain>
    </source>
</reference>
<evidence type="ECO:0000313" key="1">
    <source>
        <dbReference type="EMBL" id="PPV12071.1"/>
    </source>
</evidence>
<accession>A0A2S7F5U2</accession>
<dbReference type="Proteomes" id="UP000238081">
    <property type="component" value="Unassembled WGS sequence"/>
</dbReference>
<protein>
    <submittedName>
        <fullName evidence="1">Peptidase U32</fullName>
    </submittedName>
</protein>
<comment type="caution">
    <text evidence="1">The sequence shown here is derived from an EMBL/GenBank/DDBJ whole genome shotgun (WGS) entry which is preliminary data.</text>
</comment>
<dbReference type="Pfam" id="PF01136">
    <property type="entry name" value="Peptidase_U32"/>
    <property type="match status" value="1"/>
</dbReference>
<dbReference type="InterPro" id="IPR001539">
    <property type="entry name" value="Peptidase_U32"/>
</dbReference>
<dbReference type="AlphaFoldDB" id="A0A2S7F5U2"/>
<evidence type="ECO:0000313" key="2">
    <source>
        <dbReference type="Proteomes" id="UP000238081"/>
    </source>
</evidence>
<sequence>MKIVAGLGCIDDYIRLVQAGADEVFCGYVPYEWNKKYGNLFPLNRREVLYYNVQISSLEDMKILKKMVDAYKVPVTITFNYLYYIDEQFELIENIMKDLINIGFNEFIVADPALILYLEKKHIKCHVHLSGECAEINRSSIEFFNRFRNISRYIFHRKNTIKDMESCINENKDMIKEYEAFILNERCHYTGAFCSSLHCDEMAHLCKIPYYMAKIDKESSNFEEVDKKFEIYYDDSHGDLNFLNDENNINNGNDFNDEVVCNNSNNINRVNINIEEDSADEDTYKLGASGCGICSLYRLKKAGVTHLKVVGRGNYIDYMERDVKNLKKAIDMLEHMEDETDYEKNIKDNLLKGRCSKECYY</sequence>
<dbReference type="PANTHER" id="PTHR30217">
    <property type="entry name" value="PEPTIDASE U32 FAMILY"/>
    <property type="match status" value="1"/>
</dbReference>
<dbReference type="EMBL" id="LRDH01000162">
    <property type="protein sequence ID" value="PPV12071.1"/>
    <property type="molecule type" value="Genomic_DNA"/>
</dbReference>
<dbReference type="InterPro" id="IPR051454">
    <property type="entry name" value="RNA/ubiquinone_mod_enzymes"/>
</dbReference>
<dbReference type="RefSeq" id="WP_043665344.1">
    <property type="nucleotide sequence ID" value="NZ_JSEG01000016.1"/>
</dbReference>
<name>A0A2S7F5U2_CLOBU</name>
<organism evidence="1 2">
    <name type="scientific">Clostridium butyricum</name>
    <dbReference type="NCBI Taxonomy" id="1492"/>
    <lineage>
        <taxon>Bacteria</taxon>
        <taxon>Bacillati</taxon>
        <taxon>Bacillota</taxon>
        <taxon>Clostridia</taxon>
        <taxon>Eubacteriales</taxon>
        <taxon>Clostridiaceae</taxon>
        <taxon>Clostridium</taxon>
    </lineage>
</organism>
<gene>
    <name evidence="1" type="ORF">AWN73_05930</name>
</gene>
<proteinExistence type="predicted"/>